<evidence type="ECO:0000313" key="2">
    <source>
        <dbReference type="Proteomes" id="UP000799092"/>
    </source>
</evidence>
<evidence type="ECO:0000313" key="1">
    <source>
        <dbReference type="EMBL" id="MRH41702.1"/>
    </source>
</evidence>
<dbReference type="Pfam" id="PF13416">
    <property type="entry name" value="SBP_bac_8"/>
    <property type="match status" value="1"/>
</dbReference>
<dbReference type="AlphaFoldDB" id="A0A6A8DKC7"/>
<keyword evidence="2" id="KW-1185">Reference proteome</keyword>
<dbReference type="OrthoDB" id="2823382at2"/>
<dbReference type="Proteomes" id="UP000799092">
    <property type="component" value="Unassembled WGS sequence"/>
</dbReference>
<dbReference type="RefSeq" id="WP_153735331.1">
    <property type="nucleotide sequence ID" value="NZ_WJNG01000002.1"/>
</dbReference>
<dbReference type="InterPro" id="IPR050490">
    <property type="entry name" value="Bact_solute-bd_prot1"/>
</dbReference>
<dbReference type="PANTHER" id="PTHR43649">
    <property type="entry name" value="ARABINOSE-BINDING PROTEIN-RELATED"/>
    <property type="match status" value="1"/>
</dbReference>
<accession>A0A6A8DKC7</accession>
<dbReference type="PANTHER" id="PTHR43649:SF12">
    <property type="entry name" value="DIACETYLCHITOBIOSE BINDING PROTEIN DASA"/>
    <property type="match status" value="1"/>
</dbReference>
<protein>
    <submittedName>
        <fullName evidence="1">Extracellular solute-binding protein</fullName>
    </submittedName>
</protein>
<dbReference type="InterPro" id="IPR006059">
    <property type="entry name" value="SBP"/>
</dbReference>
<proteinExistence type="predicted"/>
<dbReference type="PROSITE" id="PS51257">
    <property type="entry name" value="PROKAR_LIPOPROTEIN"/>
    <property type="match status" value="1"/>
</dbReference>
<dbReference type="SUPFAM" id="SSF53850">
    <property type="entry name" value="Periplasmic binding protein-like II"/>
    <property type="match status" value="1"/>
</dbReference>
<organism evidence="1 2">
    <name type="scientific">Aquibacillus halophilus</name>
    <dbReference type="NCBI Taxonomy" id="930132"/>
    <lineage>
        <taxon>Bacteria</taxon>
        <taxon>Bacillati</taxon>
        <taxon>Bacillota</taxon>
        <taxon>Bacilli</taxon>
        <taxon>Bacillales</taxon>
        <taxon>Bacillaceae</taxon>
        <taxon>Aquibacillus</taxon>
    </lineage>
</organism>
<dbReference type="EMBL" id="WJNG01000002">
    <property type="protein sequence ID" value="MRH41702.1"/>
    <property type="molecule type" value="Genomic_DNA"/>
</dbReference>
<sequence length="429" mass="50005">MRLIKIIPILLTISLVLVGCKHSISPSHLELSKYQAYENQEVTSNENTDHLKLWTHEISYDIENTIRIFNQAYPNIKVEVTVINRDEVVDKYRESLIEKDTPDLFVISDENLGSFSGINRLENLKEKSDDPFFLELFKSGLIQNYSSVHEDYVYALPFEVYPYVTFYRADILEKEGFPSEPTELAEYMKNEENFMRMATELETEDHYIMEYSHSLITHFNRSINYHDQQLNYLGADSSSQKVFEVSEFIGENELFLNNTIWSPEGKQALKDDRLVMFFLPSYGQDRLKEWLPEQYGKWRATNLPFGKVGMDKEVGKSLAISSYSDNKELAWKFVEFAAKNNSQRYNPTNGDYYFGGQDLNSLYKDIISTDLPGQPTPIDKSAYEVWELYLYKLNSSNHSISKSDVLKIESNINERVRLDKRVLLDLIDQ</sequence>
<dbReference type="Gene3D" id="3.40.190.10">
    <property type="entry name" value="Periplasmic binding protein-like II"/>
    <property type="match status" value="1"/>
</dbReference>
<name>A0A6A8DKC7_9BACI</name>
<comment type="caution">
    <text evidence="1">The sequence shown here is derived from an EMBL/GenBank/DDBJ whole genome shotgun (WGS) entry which is preliminary data.</text>
</comment>
<reference evidence="1" key="1">
    <citation type="submission" date="2019-11" db="EMBL/GenBank/DDBJ databases">
        <authorList>
            <person name="Li J."/>
        </authorList>
    </citation>
    <scope>NUCLEOTIDE SEQUENCE</scope>
    <source>
        <strain evidence="1">B6B</strain>
    </source>
</reference>
<gene>
    <name evidence="1" type="ORF">GH741_03325</name>
</gene>